<comment type="caution">
    <text evidence="2">The sequence shown here is derived from an EMBL/GenBank/DDBJ whole genome shotgun (WGS) entry which is preliminary data.</text>
</comment>
<protein>
    <submittedName>
        <fullName evidence="2">Uncharacterized protein</fullName>
    </submittedName>
</protein>
<name>A0A919YPH8_9BACL</name>
<organism evidence="2 3">
    <name type="scientific">Paenibacillus montaniterrae</name>
    <dbReference type="NCBI Taxonomy" id="429341"/>
    <lineage>
        <taxon>Bacteria</taxon>
        <taxon>Bacillati</taxon>
        <taxon>Bacillota</taxon>
        <taxon>Bacilli</taxon>
        <taxon>Bacillales</taxon>
        <taxon>Paenibacillaceae</taxon>
        <taxon>Paenibacillus</taxon>
    </lineage>
</organism>
<evidence type="ECO:0000313" key="2">
    <source>
        <dbReference type="EMBL" id="GIP15889.1"/>
    </source>
</evidence>
<keyword evidence="1" id="KW-0472">Membrane</keyword>
<dbReference type="Proteomes" id="UP000683139">
    <property type="component" value="Unassembled WGS sequence"/>
</dbReference>
<keyword evidence="1" id="KW-0812">Transmembrane</keyword>
<feature type="transmembrane region" description="Helical" evidence="1">
    <location>
        <begin position="26"/>
        <end position="46"/>
    </location>
</feature>
<evidence type="ECO:0000256" key="1">
    <source>
        <dbReference type="SAM" id="Phobius"/>
    </source>
</evidence>
<proteinExistence type="predicted"/>
<keyword evidence="3" id="KW-1185">Reference proteome</keyword>
<reference evidence="2" key="1">
    <citation type="submission" date="2021-03" db="EMBL/GenBank/DDBJ databases">
        <title>Antimicrobial resistance genes in bacteria isolated from Japanese honey, and their potential for conferring macrolide and lincosamide resistance in the American foulbrood pathogen Paenibacillus larvae.</title>
        <authorList>
            <person name="Okamoto M."/>
            <person name="Kumagai M."/>
            <person name="Kanamori H."/>
            <person name="Takamatsu D."/>
        </authorList>
    </citation>
    <scope>NUCLEOTIDE SEQUENCE</scope>
    <source>
        <strain evidence="2">J40TS1</strain>
    </source>
</reference>
<gene>
    <name evidence="2" type="ORF">J40TS1_15310</name>
</gene>
<accession>A0A919YPH8</accession>
<dbReference type="RefSeq" id="WP_213514151.1">
    <property type="nucleotide sequence ID" value="NZ_BOSE01000002.1"/>
</dbReference>
<dbReference type="EMBL" id="BOSE01000002">
    <property type="protein sequence ID" value="GIP15889.1"/>
    <property type="molecule type" value="Genomic_DNA"/>
</dbReference>
<sequence>MILIAMIFAIVMVAEIRYLKKKKEKLTPYVIIYSVLFVASELVYMLRQHT</sequence>
<dbReference type="AlphaFoldDB" id="A0A919YPH8"/>
<evidence type="ECO:0000313" key="3">
    <source>
        <dbReference type="Proteomes" id="UP000683139"/>
    </source>
</evidence>
<keyword evidence="1" id="KW-1133">Transmembrane helix</keyword>